<dbReference type="EMBL" id="CP001742">
    <property type="protein sequence ID" value="ADL19652.1"/>
    <property type="molecule type" value="Genomic_DNA"/>
</dbReference>
<dbReference type="FunCoup" id="D9Q2W4">
    <property type="interactions" value="126"/>
</dbReference>
<dbReference type="PROSITE" id="PS00782">
    <property type="entry name" value="TFIIB"/>
    <property type="match status" value="1"/>
</dbReference>
<feature type="repeat" description="2" evidence="7">
    <location>
        <begin position="229"/>
        <end position="310"/>
    </location>
</feature>
<evidence type="ECO:0000313" key="11">
    <source>
        <dbReference type="Proteomes" id="UP000000346"/>
    </source>
</evidence>
<evidence type="ECO:0000256" key="8">
    <source>
        <dbReference type="SAM" id="MobiDB-lite"/>
    </source>
</evidence>
<dbReference type="eggNOG" id="arCOG01981">
    <property type="taxonomic scope" value="Archaea"/>
</dbReference>
<dbReference type="RefSeq" id="WP_013267164.1">
    <property type="nucleotide sequence ID" value="NC_014374.1"/>
</dbReference>
<comment type="function">
    <text evidence="6 7">Stabilizes TBP binding to an archaeal box-A promoter. Also responsible for recruiting RNA polymerase II to the pre-initiation complex (DNA-TBP-TFIIB).</text>
</comment>
<comment type="similarity">
    <text evidence="1 7">Belongs to the TFIIB family.</text>
</comment>
<evidence type="ECO:0000259" key="9">
    <source>
        <dbReference type="SMART" id="SM00385"/>
    </source>
</evidence>
<dbReference type="GO" id="GO:0070897">
    <property type="term" value="P:transcription preinitiation complex assembly"/>
    <property type="evidence" value="ECO:0007669"/>
    <property type="project" value="InterPro"/>
</dbReference>
<dbReference type="InterPro" id="IPR023486">
    <property type="entry name" value="TFIIB_CS"/>
</dbReference>
<dbReference type="GO" id="GO:0097550">
    <property type="term" value="C:transcription preinitiation complex"/>
    <property type="evidence" value="ECO:0007669"/>
    <property type="project" value="TreeGrafter"/>
</dbReference>
<keyword evidence="10" id="KW-0396">Initiation factor</keyword>
<dbReference type="GO" id="GO:0017025">
    <property type="term" value="F:TBP-class protein binding"/>
    <property type="evidence" value="ECO:0007669"/>
    <property type="project" value="InterPro"/>
</dbReference>
<dbReference type="PANTHER" id="PTHR11618:SF13">
    <property type="entry name" value="TRANSCRIPTION INITIATION FACTOR IIB"/>
    <property type="match status" value="1"/>
</dbReference>
<proteinExistence type="inferred from homology"/>
<keyword evidence="10" id="KW-0648">Protein biosynthesis</keyword>
<dbReference type="HOGENOM" id="CLU_043736_0_1_2"/>
<evidence type="ECO:0000256" key="7">
    <source>
        <dbReference type="HAMAP-Rule" id="MF_00383"/>
    </source>
</evidence>
<protein>
    <recommendedName>
        <fullName evidence="2 7">Transcription initiation factor IIB</fullName>
        <shortName evidence="7">TFIIB</shortName>
    </recommendedName>
</protein>
<dbReference type="FunFam" id="1.10.472.10:FF:000023">
    <property type="entry name" value="Transcription initiation factor IIB"/>
    <property type="match status" value="1"/>
</dbReference>
<dbReference type="GO" id="GO:0003700">
    <property type="term" value="F:DNA-binding transcription factor activity"/>
    <property type="evidence" value="ECO:0007669"/>
    <property type="project" value="UniProtKB-UniRule"/>
</dbReference>
<comment type="caution">
    <text evidence="7">Lacks conserved residue(s) required for the propagation of feature annotation.</text>
</comment>
<accession>D9Q2W4</accession>
<evidence type="ECO:0000256" key="3">
    <source>
        <dbReference type="ARBA" id="ARBA00022737"/>
    </source>
</evidence>
<dbReference type="PRINTS" id="PR00685">
    <property type="entry name" value="TIFACTORIIB"/>
</dbReference>
<evidence type="ECO:0000256" key="6">
    <source>
        <dbReference type="ARBA" id="ARBA00053882"/>
    </source>
</evidence>
<dbReference type="GO" id="GO:0003743">
    <property type="term" value="F:translation initiation factor activity"/>
    <property type="evidence" value="ECO:0007669"/>
    <property type="project" value="UniProtKB-KW"/>
</dbReference>
<feature type="domain" description="Cyclin-like" evidence="9">
    <location>
        <begin position="229"/>
        <end position="310"/>
    </location>
</feature>
<evidence type="ECO:0000256" key="2">
    <source>
        <dbReference type="ARBA" id="ARBA00013932"/>
    </source>
</evidence>
<dbReference type="GeneID" id="9499502"/>
<dbReference type="InParanoid" id="D9Q2W4"/>
<dbReference type="KEGG" id="asc:ASAC_1247"/>
<gene>
    <name evidence="7" type="primary">tfb</name>
    <name evidence="10" type="ordered locus">ASAC_1247</name>
</gene>
<evidence type="ECO:0000256" key="5">
    <source>
        <dbReference type="ARBA" id="ARBA00023163"/>
    </source>
</evidence>
<feature type="compositionally biased region" description="Basic and acidic residues" evidence="8">
    <location>
        <begin position="1"/>
        <end position="12"/>
    </location>
</feature>
<dbReference type="Proteomes" id="UP000000346">
    <property type="component" value="Chromosome"/>
</dbReference>
<keyword evidence="5 7" id="KW-0804">Transcription</keyword>
<dbReference type="Pfam" id="PF00382">
    <property type="entry name" value="TFIIB"/>
    <property type="match status" value="2"/>
</dbReference>
<keyword evidence="11" id="KW-1185">Reference proteome</keyword>
<dbReference type="PANTHER" id="PTHR11618">
    <property type="entry name" value="TRANSCRIPTION INITIATION FACTOR IIB-RELATED"/>
    <property type="match status" value="1"/>
</dbReference>
<organism evidence="10 11">
    <name type="scientific">Acidilobus saccharovorans (strain DSM 16705 / JCM 18335 / VKM B-2471 / 345-15)</name>
    <dbReference type="NCBI Taxonomy" id="666510"/>
    <lineage>
        <taxon>Archaea</taxon>
        <taxon>Thermoproteota</taxon>
        <taxon>Thermoprotei</taxon>
        <taxon>Acidilobales</taxon>
        <taxon>Acidilobaceae</taxon>
        <taxon>Acidilobus</taxon>
    </lineage>
</organism>
<dbReference type="InterPro" id="IPR013763">
    <property type="entry name" value="Cyclin-like_dom"/>
</dbReference>
<reference evidence="10 11" key="1">
    <citation type="journal article" date="2010" name="Appl. Environ. Microbiol.">
        <title>The genome sequence of the crenarchaeon Acidilobus saccharovorans supports a new order, Acidilobales, and suggests an important ecological role in terrestrial acidic hot springs.</title>
        <authorList>
            <person name="Mardanov A.V."/>
            <person name="Svetlitchnyi V.A."/>
            <person name="Beletsky A.V."/>
            <person name="Prokofeva M.I."/>
            <person name="Bonch-Osmolovskaya E.A."/>
            <person name="Ravin N.V."/>
            <person name="Skryabin K.G."/>
        </authorList>
    </citation>
    <scope>NUCLEOTIDE SEQUENCE [LARGE SCALE GENOMIC DNA]</scope>
    <source>
        <strain evidence="11">DSM 16705 / JCM 18335 / VKM B-2471 / 345-15</strain>
    </source>
</reference>
<dbReference type="STRING" id="666510.ASAC_1247"/>
<dbReference type="InterPro" id="IPR023484">
    <property type="entry name" value="TFIIB_arc"/>
</dbReference>
<dbReference type="InterPro" id="IPR036915">
    <property type="entry name" value="Cyclin-like_sf"/>
</dbReference>
<dbReference type="SUPFAM" id="SSF47954">
    <property type="entry name" value="Cyclin-like"/>
    <property type="match status" value="2"/>
</dbReference>
<dbReference type="Gene3D" id="1.10.472.170">
    <property type="match status" value="1"/>
</dbReference>
<feature type="domain" description="Cyclin-like" evidence="9">
    <location>
        <begin position="131"/>
        <end position="216"/>
    </location>
</feature>
<feature type="region of interest" description="Disordered" evidence="8">
    <location>
        <begin position="1"/>
        <end position="26"/>
    </location>
</feature>
<evidence type="ECO:0000256" key="4">
    <source>
        <dbReference type="ARBA" id="ARBA00023015"/>
    </source>
</evidence>
<dbReference type="InterPro" id="IPR000812">
    <property type="entry name" value="TFIIB"/>
</dbReference>
<dbReference type="SMART" id="SM00385">
    <property type="entry name" value="CYCLIN"/>
    <property type="match status" value="2"/>
</dbReference>
<sequence length="318" mass="35152">MSNAEQPKKDSETAAQKSSKCPPDHIIYDPNTGARICLDTGEIIEEQVIGDEAEWRAYTPDERARRTRVGGPLSLAKPNMGLDVYLSGFHEGSGKRIRGLSRRIENLRLQRSFKMGRTLSGIEKNINQALKILDEIATRMELPDRVKEEASKLYRDATEKGLTRGRSIESVVAATLYAACRKLKIPCTIDDIAKNLPSKSADTKREVARCYRLLVRDLGVDIPVIEPELFISRIVSALGLPDYITIEAAKILREARNKGVTAGKDPSGLAAAAVYLAALKNGLRRTQKEIAHVAGVTEVTVRNRYKELVGDELKGETQ</sequence>
<dbReference type="SUPFAM" id="SSF57783">
    <property type="entry name" value="Zinc beta-ribbon"/>
    <property type="match status" value="1"/>
</dbReference>
<dbReference type="HAMAP" id="MF_00383">
    <property type="entry name" value="TF2B_arch"/>
    <property type="match status" value="1"/>
</dbReference>
<keyword evidence="3 7" id="KW-0677">Repeat</keyword>
<keyword evidence="4 7" id="KW-0805">Transcription regulation</keyword>
<dbReference type="Gene3D" id="1.10.472.10">
    <property type="entry name" value="Cyclin-like"/>
    <property type="match status" value="1"/>
</dbReference>
<evidence type="ECO:0000313" key="10">
    <source>
        <dbReference type="EMBL" id="ADL19652.1"/>
    </source>
</evidence>
<dbReference type="AlphaFoldDB" id="D9Q2W4"/>
<evidence type="ECO:0000256" key="1">
    <source>
        <dbReference type="ARBA" id="ARBA00010857"/>
    </source>
</evidence>
<dbReference type="OrthoDB" id="7429at2157"/>
<name>D9Q2W4_ACIS3</name>
<dbReference type="InterPro" id="IPR013150">
    <property type="entry name" value="TFIIB_cyclin"/>
</dbReference>